<dbReference type="InterPro" id="IPR038837">
    <property type="entry name" value="tRNA_ligase_1"/>
</dbReference>
<dbReference type="ExpressionAtlas" id="A0A1D6HUW9">
    <property type="expression patterns" value="baseline and differential"/>
</dbReference>
<name>A0A1D6HUW9_MAIZE</name>
<dbReference type="PANTHER" id="PTHR35460">
    <property type="entry name" value="TRNA LIGASE 1"/>
    <property type="match status" value="1"/>
</dbReference>
<gene>
    <name evidence="1" type="ORF">ZEAMMB73_Zm00001d019075</name>
</gene>
<dbReference type="GO" id="GO:0006388">
    <property type="term" value="P:tRNA splicing, via endonucleolytic cleavage and ligation"/>
    <property type="evidence" value="ECO:0007669"/>
    <property type="project" value="InterPro"/>
</dbReference>
<keyword evidence="1" id="KW-0436">Ligase</keyword>
<dbReference type="EMBL" id="CM007650">
    <property type="protein sequence ID" value="ONM52100.1"/>
    <property type="molecule type" value="Genomic_DNA"/>
</dbReference>
<protein>
    <submittedName>
        <fullName evidence="1">RNAligase</fullName>
    </submittedName>
</protein>
<proteinExistence type="predicted"/>
<dbReference type="AlphaFoldDB" id="A0A1D6HUW9"/>
<dbReference type="GO" id="GO:0003972">
    <property type="term" value="F:RNA ligase (ATP) activity"/>
    <property type="evidence" value="ECO:0007669"/>
    <property type="project" value="InterPro"/>
</dbReference>
<reference evidence="1" key="1">
    <citation type="submission" date="2015-12" db="EMBL/GenBank/DDBJ databases">
        <title>Update maize B73 reference genome by single molecule sequencing technologies.</title>
        <authorList>
            <consortium name="Maize Genome Sequencing Project"/>
            <person name="Ware D."/>
        </authorList>
    </citation>
    <scope>NUCLEOTIDE SEQUENCE [LARGE SCALE GENOMIC DNA]</scope>
    <source>
        <tissue evidence="1">Seedling</tissue>
    </source>
</reference>
<sequence length="1237" mass="136919">MSPACSLLSPHTPWRILPLLLPLRLSSAVSAPALAVAMPRRDGVCLLLFPCSSRFDKPSKTLISPLYLVQTKPPQRKWKPKAAEVSYSSSTSDATELVEPVRKMTLASHAPPAGAGPVPGPGPAQLWVPRGYTTFAGDGPGIAPASTSTSGTVTAERDGVASEKLSRLFKSAPGFEVDNSTFTEAQIRATFYPKFENEKSDQETRTRMIEMVSHGLANLEVTLKHSGSLFMYAGHHGGAYAKNSFGNVYTAKNRVSISMELVTAVLGDHGQRPKDDYAVVTAVTELGNGKPKFYSTPEVIAFCRKWRLPTNHVWLFSTRKSASSFFAAYDALCEEGTATPVCKTLDEIADIAVPGSKDHVKVQGEILEGLVARIVPRQSLVQMEEVLKNFPQAPFDAGDSDLGPSLREICAANRSDEKQQIKALLENVGASMCPDHSDWFGTGGLDAQSRNADRSVVTKFLQAHPADYATKKLQEMIRLMKQRHFSAAFKCYWNYHKIDSLSNDNLYYKMVIHVHNDSVFRRYQQEMRRNQGLWPLYRGFFVDVNLFKANNKKAAELAKDGNTLLKNINGALDSNGSVVDGLADEDSNLMVKLKFLTYKVLFYQYFQLFCRYYWLLLELRTFLIRNGLSTLFKDGPSAYRTYYLRQMKNWGTSTNKQRELIKLLDEWAVFIRRKYGNKPLSSSTYLSEAEPFLEQYAKRSPANQALIGAAGNLVQTENFLAILDAKRDEEGDLRTDHGAAPSGPVSTSVDVVPKTEGLIVFFPGIPGCAKSALCKEILNTPGGLGDDRPFHSLMGDLIKGTEHLGLFKGLSMIYGRFPDSISCVSALGAVISDTGHIPCPPSSILNSCIHGRYWQKVADERRKKPARITLADKNAPNEEATLTVEIELINHCFQIEDMCGSTKAAAVPVVPDSEGVLCTDSNPFSLEALAVFMFRVLQRVNHPGNLDKASPNAGYVLLMFYHLYDGKSRREFENELYERFGSLVKMPLLKPDRAPLPDAVKAILDEGISLFKMHRSRHGRAEPSKGSYAKEWAQWEQRLRATLFGNADHLNSIQVPFDYAVKAVLEQLKAVAKGDLKTPDTGKRKFGNIMFAAVRLTPPDILGLLRKVAEKDTAVDSFVNKIRLEDNLTKVHVTLAHKRGHGVSAVASYGIYQHQEVPVSFNALYYTDKMAALEAQLGAVNDEPINSRNEWPHATLWTAPGVTPKEANMLPQLASEGKAERVPIDPPITISGVVDFY</sequence>
<evidence type="ECO:0000313" key="1">
    <source>
        <dbReference type="EMBL" id="ONM52100.1"/>
    </source>
</evidence>
<dbReference type="IntAct" id="A0A1D6HUW9">
    <property type="interactions" value="1"/>
</dbReference>
<dbReference type="STRING" id="4577.A0A1D6HUW9"/>
<dbReference type="InParanoid" id="A0A1D6HUW9"/>
<organism evidence="1">
    <name type="scientific">Zea mays</name>
    <name type="common">Maize</name>
    <dbReference type="NCBI Taxonomy" id="4577"/>
    <lineage>
        <taxon>Eukaryota</taxon>
        <taxon>Viridiplantae</taxon>
        <taxon>Streptophyta</taxon>
        <taxon>Embryophyta</taxon>
        <taxon>Tracheophyta</taxon>
        <taxon>Spermatophyta</taxon>
        <taxon>Magnoliopsida</taxon>
        <taxon>Liliopsida</taxon>
        <taxon>Poales</taxon>
        <taxon>Poaceae</taxon>
        <taxon>PACMAD clade</taxon>
        <taxon>Panicoideae</taxon>
        <taxon>Andropogonodae</taxon>
        <taxon>Andropogoneae</taxon>
        <taxon>Tripsacinae</taxon>
        <taxon>Zea</taxon>
    </lineage>
</organism>
<accession>A0A1D6HUW9</accession>
<dbReference type="FunCoup" id="A0A1D6HUW9">
    <property type="interactions" value="972"/>
</dbReference>
<dbReference type="PANTHER" id="PTHR35460:SF1">
    <property type="entry name" value="TRNA LIGASE 1"/>
    <property type="match status" value="1"/>
</dbReference>